<proteinExistence type="predicted"/>
<gene>
    <name evidence="7" type="ORF">ABUE30_10230</name>
</gene>
<keyword evidence="1" id="KW-1134">Transmembrane beta strand</keyword>
<dbReference type="Proteomes" id="UP001629953">
    <property type="component" value="Unassembled WGS sequence"/>
</dbReference>
<accession>A0ABW9G6Y3</accession>
<evidence type="ECO:0000256" key="1">
    <source>
        <dbReference type="ARBA" id="ARBA00022452"/>
    </source>
</evidence>
<dbReference type="EMBL" id="JBEQCT010000004">
    <property type="protein sequence ID" value="MFM2485431.1"/>
    <property type="molecule type" value="Genomic_DNA"/>
</dbReference>
<keyword evidence="1" id="KW-0472">Membrane</keyword>
<dbReference type="Pfam" id="PF08479">
    <property type="entry name" value="POTRA_2"/>
    <property type="match status" value="1"/>
</dbReference>
<dbReference type="Pfam" id="PF03865">
    <property type="entry name" value="ShlB"/>
    <property type="match status" value="1"/>
</dbReference>
<dbReference type="Gene3D" id="2.40.160.50">
    <property type="entry name" value="membrane protein fhac: a member of the omp85/tpsb transporter family"/>
    <property type="match status" value="1"/>
</dbReference>
<keyword evidence="3" id="KW-0998">Cell outer membrane</keyword>
<evidence type="ECO:0000313" key="7">
    <source>
        <dbReference type="EMBL" id="MFM2485431.1"/>
    </source>
</evidence>
<feature type="domain" description="Polypeptide-transport-associated ShlB-type" evidence="6">
    <location>
        <begin position="73"/>
        <end position="145"/>
    </location>
</feature>
<dbReference type="InterPro" id="IPR013686">
    <property type="entry name" value="Polypept-transport_assoc_ShlB"/>
</dbReference>
<dbReference type="PANTHER" id="PTHR34597:SF3">
    <property type="entry name" value="OUTER MEMBRANE TRANSPORTER CDIB"/>
    <property type="match status" value="1"/>
</dbReference>
<keyword evidence="8" id="KW-1185">Reference proteome</keyword>
<reference evidence="7 8" key="1">
    <citation type="journal article" date="2013" name="Int. J. Syst. Evol. Microbiol.">
        <title>Celerinatantimonas yamalensis sp. nov., a cold-adapted diazotrophic bacterium from a cold permafrost brine.</title>
        <authorList>
            <person name="Shcherbakova V."/>
            <person name="Chuvilskaya N."/>
            <person name="Rivkina E."/>
            <person name="Demidov N."/>
            <person name="Uchaeva V."/>
            <person name="Suetin S."/>
            <person name="Suzina N."/>
            <person name="Gilichinsky D."/>
        </authorList>
    </citation>
    <scope>NUCLEOTIDE SEQUENCE [LARGE SCALE GENOMIC DNA]</scope>
    <source>
        <strain evidence="7 8">C7</strain>
    </source>
</reference>
<protein>
    <submittedName>
        <fullName evidence="7">ShlB/FhaC/HecB family hemolysin secretion/activation protein</fullName>
    </submittedName>
</protein>
<keyword evidence="4" id="KW-0732">Signal</keyword>
<name>A0ABW9G6Y3_9GAMM</name>
<evidence type="ECO:0000313" key="8">
    <source>
        <dbReference type="Proteomes" id="UP001629953"/>
    </source>
</evidence>
<sequence>MRVCNTVSVAALALAGLAAIAPLPAFAQTASQVTQPSYAPAVTRPAQGGLNLPARPGPTAPAGANTLYVTPSGLVVEGQLPGLQAATAKIAASIKNKRVSGAELFAAAQALEAAYVKAGYLLARVTLPPQTIKNGMALKLIVTHGYVERIDASAFDGTARRRIEAVLHPLVGDKVLTRHELERRLLLAGDIPGVLLKSTLKAGKTPGATVIVVDGRYDPVTYSISVDNSLGSDLGRYNVSLGVNANNVLGLGEVGYLQVGGYPGFNQSVAEHDPRNRQMVAGFTFPLSINGVWLNMEGVDSRTHPQSGLSYAMLDHYQRLSTKLGYNWLRSRNLNTSTEIGFSIADETQQIDLSGSRTNWTKDQLRVLQLTQTADMYTGWGGFLSGNVTASFGLSGLGARHGTTALPMSRSGAKPNFTKLDINSRYSQQLANNRVQWSVSGKAQTSFGHVLASSEQFGLGGLDGLSAFGGSALMGDSGAMVRSELSFPLALPTLASHATLGSAVSPYVFGAAGLIHLEQATALEYSTTYASAVGVGLRVGVSQMDTAHGTTLTLEYAHGEQSHGAADNRFNLRWSAQF</sequence>
<dbReference type="InterPro" id="IPR051544">
    <property type="entry name" value="TPS_OM_transporter"/>
</dbReference>
<evidence type="ECO:0000256" key="2">
    <source>
        <dbReference type="ARBA" id="ARBA00022692"/>
    </source>
</evidence>
<evidence type="ECO:0000256" key="4">
    <source>
        <dbReference type="SAM" id="SignalP"/>
    </source>
</evidence>
<dbReference type="RefSeq" id="WP_408623665.1">
    <property type="nucleotide sequence ID" value="NZ_JBEQCT010000004.1"/>
</dbReference>
<dbReference type="PANTHER" id="PTHR34597">
    <property type="entry name" value="SLR1661 PROTEIN"/>
    <property type="match status" value="1"/>
</dbReference>
<feature type="domain" description="Haemolysin activator HlyB C-terminal" evidence="5">
    <location>
        <begin position="210"/>
        <end position="537"/>
    </location>
</feature>
<feature type="chain" id="PRO_5045578080" evidence="4">
    <location>
        <begin position="28"/>
        <end position="578"/>
    </location>
</feature>
<organism evidence="7 8">
    <name type="scientific">Celerinatantimonas yamalensis</name>
    <dbReference type="NCBI Taxonomy" id="559956"/>
    <lineage>
        <taxon>Bacteria</taxon>
        <taxon>Pseudomonadati</taxon>
        <taxon>Pseudomonadota</taxon>
        <taxon>Gammaproteobacteria</taxon>
        <taxon>Celerinatantimonadaceae</taxon>
        <taxon>Celerinatantimonas</taxon>
    </lineage>
</organism>
<dbReference type="InterPro" id="IPR005565">
    <property type="entry name" value="Hemolysn_activator_HlyB_C"/>
</dbReference>
<keyword evidence="2" id="KW-0812">Transmembrane</keyword>
<evidence type="ECO:0000259" key="5">
    <source>
        <dbReference type="Pfam" id="PF03865"/>
    </source>
</evidence>
<comment type="caution">
    <text evidence="7">The sequence shown here is derived from an EMBL/GenBank/DDBJ whole genome shotgun (WGS) entry which is preliminary data.</text>
</comment>
<dbReference type="Gene3D" id="3.10.20.310">
    <property type="entry name" value="membrane protein fhac"/>
    <property type="match status" value="1"/>
</dbReference>
<evidence type="ECO:0000256" key="3">
    <source>
        <dbReference type="ARBA" id="ARBA00023237"/>
    </source>
</evidence>
<evidence type="ECO:0000259" key="6">
    <source>
        <dbReference type="Pfam" id="PF08479"/>
    </source>
</evidence>
<feature type="signal peptide" evidence="4">
    <location>
        <begin position="1"/>
        <end position="27"/>
    </location>
</feature>